<evidence type="ECO:0000313" key="5">
    <source>
        <dbReference type="Proteomes" id="UP000244081"/>
    </source>
</evidence>
<keyword evidence="5" id="KW-1185">Reference proteome</keyword>
<dbReference type="Pfam" id="PF13505">
    <property type="entry name" value="OMP_b-brl"/>
    <property type="match status" value="1"/>
</dbReference>
<proteinExistence type="predicted"/>
<dbReference type="InterPro" id="IPR027385">
    <property type="entry name" value="Beta-barrel_OMP"/>
</dbReference>
<feature type="signal peptide" evidence="2">
    <location>
        <begin position="1"/>
        <end position="23"/>
    </location>
</feature>
<dbReference type="RefSeq" id="WP_107990649.1">
    <property type="nucleotide sequence ID" value="NZ_QAYG01000006.1"/>
</dbReference>
<sequence>MSSLRKLFIVASFALALPSVASAADLPEYIPEPYVAPQGGWYLRGDIGFKIYADPSARTTYNNIGDFSNEGMDNTALVGGGIGYYFNDWFRADVTADYEFKSGFDGHAPCGGCGAIGYSVETADIDAWTFMVNAYADLGTWQGFTPYVGAGIGTSYVSASGVRGHTATGVPVSYDSHGRWNLAWALMAGASYEISPNMMIDAGYQFRSLGKAKSGRISGTQSRIEYDDIYAHELRLGLRYNFN</sequence>
<name>A0A2T5V7I0_9HYPH</name>
<accession>A0A2T5V7I0</accession>
<dbReference type="OrthoDB" id="5643626at2"/>
<protein>
    <submittedName>
        <fullName evidence="4">Opacity protein-like surface antigen</fullName>
    </submittedName>
</protein>
<dbReference type="InterPro" id="IPR011250">
    <property type="entry name" value="OMP/PagP_B-barrel"/>
</dbReference>
<dbReference type="SUPFAM" id="SSF56925">
    <property type="entry name" value="OMPA-like"/>
    <property type="match status" value="1"/>
</dbReference>
<evidence type="ECO:0000256" key="1">
    <source>
        <dbReference type="ARBA" id="ARBA00022729"/>
    </source>
</evidence>
<comment type="caution">
    <text evidence="4">The sequence shown here is derived from an EMBL/GenBank/DDBJ whole genome shotgun (WGS) entry which is preliminary data.</text>
</comment>
<organism evidence="4 5">
    <name type="scientific">Breoghania corrubedonensis</name>
    <dbReference type="NCBI Taxonomy" id="665038"/>
    <lineage>
        <taxon>Bacteria</taxon>
        <taxon>Pseudomonadati</taxon>
        <taxon>Pseudomonadota</taxon>
        <taxon>Alphaproteobacteria</taxon>
        <taxon>Hyphomicrobiales</taxon>
        <taxon>Stappiaceae</taxon>
        <taxon>Breoghania</taxon>
    </lineage>
</organism>
<feature type="chain" id="PRO_5015694324" evidence="2">
    <location>
        <begin position="24"/>
        <end position="243"/>
    </location>
</feature>
<reference evidence="4 5" key="1">
    <citation type="submission" date="2018-04" db="EMBL/GenBank/DDBJ databases">
        <title>Genomic Encyclopedia of Archaeal and Bacterial Type Strains, Phase II (KMG-II): from individual species to whole genera.</title>
        <authorList>
            <person name="Goeker M."/>
        </authorList>
    </citation>
    <scope>NUCLEOTIDE SEQUENCE [LARGE SCALE GENOMIC DNA]</scope>
    <source>
        <strain evidence="4 5">DSM 23382</strain>
    </source>
</reference>
<dbReference type="Gene3D" id="2.40.160.20">
    <property type="match status" value="1"/>
</dbReference>
<dbReference type="AlphaFoldDB" id="A0A2T5V7I0"/>
<gene>
    <name evidence="4" type="ORF">C8N35_10673</name>
</gene>
<evidence type="ECO:0000256" key="2">
    <source>
        <dbReference type="SAM" id="SignalP"/>
    </source>
</evidence>
<keyword evidence="1 2" id="KW-0732">Signal</keyword>
<evidence type="ECO:0000313" key="4">
    <source>
        <dbReference type="EMBL" id="PTW59691.1"/>
    </source>
</evidence>
<dbReference type="EMBL" id="QAYG01000006">
    <property type="protein sequence ID" value="PTW59691.1"/>
    <property type="molecule type" value="Genomic_DNA"/>
</dbReference>
<evidence type="ECO:0000259" key="3">
    <source>
        <dbReference type="Pfam" id="PF13505"/>
    </source>
</evidence>
<dbReference type="Proteomes" id="UP000244081">
    <property type="component" value="Unassembled WGS sequence"/>
</dbReference>
<feature type="domain" description="Outer membrane protein beta-barrel" evidence="3">
    <location>
        <begin position="25"/>
        <end position="242"/>
    </location>
</feature>